<dbReference type="EMBL" id="DYZA01000203">
    <property type="protein sequence ID" value="HJD97968.1"/>
    <property type="molecule type" value="Genomic_DNA"/>
</dbReference>
<protein>
    <submittedName>
        <fullName evidence="1">Uncharacterized protein</fullName>
    </submittedName>
</protein>
<reference evidence="1" key="1">
    <citation type="journal article" date="2021" name="PeerJ">
        <title>Extensive microbial diversity within the chicken gut microbiome revealed by metagenomics and culture.</title>
        <authorList>
            <person name="Gilroy R."/>
            <person name="Ravi A."/>
            <person name="Getino M."/>
            <person name="Pursley I."/>
            <person name="Horton D.L."/>
            <person name="Alikhan N.F."/>
            <person name="Baker D."/>
            <person name="Gharbi K."/>
            <person name="Hall N."/>
            <person name="Watson M."/>
            <person name="Adriaenssens E.M."/>
            <person name="Foster-Nyarko E."/>
            <person name="Jarju S."/>
            <person name="Secka A."/>
            <person name="Antonio M."/>
            <person name="Oren A."/>
            <person name="Chaudhuri R.R."/>
            <person name="La Ragione R."/>
            <person name="Hildebrand F."/>
            <person name="Pallen M.J."/>
        </authorList>
    </citation>
    <scope>NUCLEOTIDE SEQUENCE</scope>
    <source>
        <strain evidence="1">ChiGjej2B2-19336</strain>
    </source>
</reference>
<evidence type="ECO:0000313" key="2">
    <source>
        <dbReference type="Proteomes" id="UP000698963"/>
    </source>
</evidence>
<name>A0A921DSB0_9BACT</name>
<gene>
    <name evidence="1" type="ORF">K8W16_10030</name>
</gene>
<dbReference type="RefSeq" id="WP_304123189.1">
    <property type="nucleotide sequence ID" value="NZ_DYZA01000203.1"/>
</dbReference>
<accession>A0A921DSB0</accession>
<dbReference type="AlphaFoldDB" id="A0A921DSB0"/>
<proteinExistence type="predicted"/>
<comment type="caution">
    <text evidence="1">The sequence shown here is derived from an EMBL/GenBank/DDBJ whole genome shotgun (WGS) entry which is preliminary data.</text>
</comment>
<organism evidence="1 2">
    <name type="scientific">Mailhella massiliensis</name>
    <dbReference type="NCBI Taxonomy" id="1903261"/>
    <lineage>
        <taxon>Bacteria</taxon>
        <taxon>Pseudomonadati</taxon>
        <taxon>Thermodesulfobacteriota</taxon>
        <taxon>Desulfovibrionia</taxon>
        <taxon>Desulfovibrionales</taxon>
        <taxon>Desulfovibrionaceae</taxon>
        <taxon>Mailhella</taxon>
    </lineage>
</organism>
<dbReference type="Proteomes" id="UP000698963">
    <property type="component" value="Unassembled WGS sequence"/>
</dbReference>
<evidence type="ECO:0000313" key="1">
    <source>
        <dbReference type="EMBL" id="HJD97968.1"/>
    </source>
</evidence>
<reference evidence="1" key="2">
    <citation type="submission" date="2021-09" db="EMBL/GenBank/DDBJ databases">
        <authorList>
            <person name="Gilroy R."/>
        </authorList>
    </citation>
    <scope>NUCLEOTIDE SEQUENCE</scope>
    <source>
        <strain evidence="1">ChiGjej2B2-19336</strain>
    </source>
</reference>
<sequence>MTDDFQIVPDMRYPPRDEFGHEIPGTAYLPARNKTLGMPVYRKAARIMLDFLKTHPIRYFRFGTDEEKRREHLYPAFVVLWESCGYACTYSDDNNFCFSEAKPRDALPHARRCFRP</sequence>